<dbReference type="EMBL" id="WPHM01000004">
    <property type="protein sequence ID" value="MUZ57680.1"/>
    <property type="molecule type" value="Genomic_DNA"/>
</dbReference>
<accession>A0AAE4WCY0</accession>
<dbReference type="PANTHER" id="PTHR40274:SF4">
    <property type="entry name" value="BLL1406 PROTEIN"/>
    <property type="match status" value="1"/>
</dbReference>
<dbReference type="Gene3D" id="2.40.10.500">
    <property type="match status" value="1"/>
</dbReference>
<dbReference type="AlphaFoldDB" id="A0AAE4WCY0"/>
<proteinExistence type="predicted"/>
<dbReference type="InterPro" id="IPR051344">
    <property type="entry name" value="Vgb"/>
</dbReference>
<evidence type="ECO:0000313" key="1">
    <source>
        <dbReference type="EMBL" id="MUZ57680.1"/>
    </source>
</evidence>
<name>A0AAE4WCY0_AGRVI</name>
<dbReference type="PANTHER" id="PTHR40274">
    <property type="entry name" value="VIRGINIAMYCIN B LYASE"/>
    <property type="match status" value="1"/>
</dbReference>
<dbReference type="InterPro" id="IPR011042">
    <property type="entry name" value="6-blade_b-propeller_TolB-like"/>
</dbReference>
<dbReference type="CDD" id="cd05819">
    <property type="entry name" value="NHL"/>
    <property type="match status" value="1"/>
</dbReference>
<reference evidence="1 2" key="1">
    <citation type="submission" date="2019-12" db="EMBL/GenBank/DDBJ databases">
        <title>Whole-genome sequencing of Allorhizobium vitis.</title>
        <authorList>
            <person name="Gan H.M."/>
            <person name="Szegedi E."/>
            <person name="Burr T."/>
            <person name="Savka M.A."/>
        </authorList>
    </citation>
    <scope>NUCLEOTIDE SEQUENCE [LARGE SCALE GENOMIC DNA]</scope>
    <source>
        <strain evidence="1 2">CG989</strain>
    </source>
</reference>
<comment type="caution">
    <text evidence="1">The sequence shown here is derived from an EMBL/GenBank/DDBJ whole genome shotgun (WGS) entry which is preliminary data.</text>
</comment>
<evidence type="ECO:0000313" key="2">
    <source>
        <dbReference type="Proteomes" id="UP000436692"/>
    </source>
</evidence>
<dbReference type="RefSeq" id="WP_156629791.1">
    <property type="nucleotide sequence ID" value="NZ_JABAEJ010000003.1"/>
</dbReference>
<dbReference type="Proteomes" id="UP000436692">
    <property type="component" value="Unassembled WGS sequence"/>
</dbReference>
<dbReference type="SUPFAM" id="SSF101898">
    <property type="entry name" value="NHL repeat"/>
    <property type="match status" value="1"/>
</dbReference>
<protein>
    <submittedName>
        <fullName evidence="1">Uncharacterized protein</fullName>
    </submittedName>
</protein>
<dbReference type="Gene3D" id="2.120.10.30">
    <property type="entry name" value="TolB, C-terminal domain"/>
    <property type="match status" value="1"/>
</dbReference>
<organism evidence="1 2">
    <name type="scientific">Agrobacterium vitis</name>
    <name type="common">Rhizobium vitis</name>
    <dbReference type="NCBI Taxonomy" id="373"/>
    <lineage>
        <taxon>Bacteria</taxon>
        <taxon>Pseudomonadati</taxon>
        <taxon>Pseudomonadota</taxon>
        <taxon>Alphaproteobacteria</taxon>
        <taxon>Hyphomicrobiales</taxon>
        <taxon>Rhizobiaceae</taxon>
        <taxon>Rhizobium/Agrobacterium group</taxon>
        <taxon>Agrobacterium</taxon>
    </lineage>
</organism>
<gene>
    <name evidence="1" type="ORF">GOZ95_09455</name>
</gene>
<sequence>MMSLLRSIAIGSAVVLVTVSAFPLMIPTAAQASAATPEKLWDGFSSPVGMAFDAAGHLYVAEWGAGRVSRIAPDGTRSTFADGLSGPSGLAVGPDGAIYVASYSRDEIYRLTPDGVRSVHVTGLATPAGIGFDRTGRLLIANRRTNQILGLTDNGRLTPVIDGLQTPVGAVQTPDGGYVVSNIGGGVTIVRPDGIRVEAGAAFSTPGPGVAMTKDGRVFVVDYGGTTVREILPNGQSRAIADGLRSPVGLVLAPDGASLLTAAWGDGTIYRIPIPR</sequence>